<dbReference type="SUPFAM" id="SSF53254">
    <property type="entry name" value="Phosphoglycerate mutase-like"/>
    <property type="match status" value="1"/>
</dbReference>
<dbReference type="CDD" id="cd07067">
    <property type="entry name" value="HP_PGM_like"/>
    <property type="match status" value="1"/>
</dbReference>
<dbReference type="PANTHER" id="PTHR46517">
    <property type="entry name" value="FRUCTOSE-2,6-BISPHOSPHATASE TIGAR"/>
    <property type="match status" value="1"/>
</dbReference>
<dbReference type="RefSeq" id="WP_284371221.1">
    <property type="nucleotide sequence ID" value="NZ_BSNJ01000003.1"/>
</dbReference>
<keyword evidence="3" id="KW-1185">Reference proteome</keyword>
<dbReference type="Pfam" id="PF00300">
    <property type="entry name" value="His_Phos_1"/>
    <property type="match status" value="1"/>
</dbReference>
<reference evidence="2" key="2">
    <citation type="submission" date="2023-01" db="EMBL/GenBank/DDBJ databases">
        <title>Draft genome sequence of Algimonas porphyrae strain NBRC 108216.</title>
        <authorList>
            <person name="Sun Q."/>
            <person name="Mori K."/>
        </authorList>
    </citation>
    <scope>NUCLEOTIDE SEQUENCE</scope>
    <source>
        <strain evidence="2">NBRC 108216</strain>
    </source>
</reference>
<dbReference type="InterPro" id="IPR051695">
    <property type="entry name" value="Phosphoglycerate_Mutase"/>
</dbReference>
<sequence length="196" mass="21523">MGWLVVVRHGNTFDRGDRVLRVGGRTDLPLSRSGQEQAQALGAHFAGQSFDHLLSGPLLRQSQTADAILSRLSRPDRWAVETGLTEIDYGPDEGQPEDDVIARIGQDALTRWDTDRIPHPDWMIDAAALSAVWRDLLSRAQTQDLMVVTSNGTARYLFDHVAQGDAPLKLRTGAFGVIASGPDEAQLISWDERPAT</sequence>
<accession>A0ABQ5V151</accession>
<dbReference type="EMBL" id="BSNJ01000003">
    <property type="protein sequence ID" value="GLQ20528.1"/>
    <property type="molecule type" value="Genomic_DNA"/>
</dbReference>
<evidence type="ECO:0000313" key="2">
    <source>
        <dbReference type="EMBL" id="GLQ20528.1"/>
    </source>
</evidence>
<dbReference type="Gene3D" id="3.40.50.1240">
    <property type="entry name" value="Phosphoglycerate mutase-like"/>
    <property type="match status" value="1"/>
</dbReference>
<dbReference type="InterPro" id="IPR029033">
    <property type="entry name" value="His_PPase_superfam"/>
</dbReference>
<dbReference type="PANTHER" id="PTHR46517:SF1">
    <property type="entry name" value="FRUCTOSE-2,6-BISPHOSPHATASE TIGAR"/>
    <property type="match status" value="1"/>
</dbReference>
<dbReference type="SMART" id="SM00855">
    <property type="entry name" value="PGAM"/>
    <property type="match status" value="1"/>
</dbReference>
<proteinExistence type="predicted"/>
<evidence type="ECO:0008006" key="4">
    <source>
        <dbReference type="Google" id="ProtNLM"/>
    </source>
</evidence>
<gene>
    <name evidence="2" type="ORF">GCM10007854_14830</name>
</gene>
<comment type="caution">
    <text evidence="2">The sequence shown here is derived from an EMBL/GenBank/DDBJ whole genome shotgun (WGS) entry which is preliminary data.</text>
</comment>
<evidence type="ECO:0000256" key="1">
    <source>
        <dbReference type="ARBA" id="ARBA00022801"/>
    </source>
</evidence>
<name>A0ABQ5V151_9PROT</name>
<organism evidence="2 3">
    <name type="scientific">Algimonas porphyrae</name>
    <dbReference type="NCBI Taxonomy" id="1128113"/>
    <lineage>
        <taxon>Bacteria</taxon>
        <taxon>Pseudomonadati</taxon>
        <taxon>Pseudomonadota</taxon>
        <taxon>Alphaproteobacteria</taxon>
        <taxon>Maricaulales</taxon>
        <taxon>Robiginitomaculaceae</taxon>
        <taxon>Algimonas</taxon>
    </lineage>
</organism>
<reference evidence="2" key="1">
    <citation type="journal article" date="2014" name="Int. J. Syst. Evol. Microbiol.">
        <title>Complete genome of a new Firmicutes species belonging to the dominant human colonic microbiota ('Ruminococcus bicirculans') reveals two chromosomes and a selective capacity to utilize plant glucans.</title>
        <authorList>
            <consortium name="NISC Comparative Sequencing Program"/>
            <person name="Wegmann U."/>
            <person name="Louis P."/>
            <person name="Goesmann A."/>
            <person name="Henrissat B."/>
            <person name="Duncan S.H."/>
            <person name="Flint H.J."/>
        </authorList>
    </citation>
    <scope>NUCLEOTIDE SEQUENCE</scope>
    <source>
        <strain evidence="2">NBRC 108216</strain>
    </source>
</reference>
<dbReference type="Proteomes" id="UP001161390">
    <property type="component" value="Unassembled WGS sequence"/>
</dbReference>
<evidence type="ECO:0000313" key="3">
    <source>
        <dbReference type="Proteomes" id="UP001161390"/>
    </source>
</evidence>
<dbReference type="InterPro" id="IPR013078">
    <property type="entry name" value="His_Pase_superF_clade-1"/>
</dbReference>
<protein>
    <recommendedName>
        <fullName evidence="4">Histidine phosphatase family protein</fullName>
    </recommendedName>
</protein>
<keyword evidence="1" id="KW-0378">Hydrolase</keyword>